<feature type="region of interest" description="Disordered" evidence="1">
    <location>
        <begin position="234"/>
        <end position="284"/>
    </location>
</feature>
<protein>
    <submittedName>
        <fullName evidence="2">Uncharacterized protein</fullName>
    </submittedName>
</protein>
<dbReference type="InParanoid" id="G4TBX6"/>
<dbReference type="AlphaFoldDB" id="G4TBX6"/>
<feature type="compositionally biased region" description="Low complexity" evidence="1">
    <location>
        <begin position="267"/>
        <end position="279"/>
    </location>
</feature>
<feature type="region of interest" description="Disordered" evidence="1">
    <location>
        <begin position="32"/>
        <end position="204"/>
    </location>
</feature>
<proteinExistence type="predicted"/>
<feature type="compositionally biased region" description="Basic residues" evidence="1">
    <location>
        <begin position="173"/>
        <end position="193"/>
    </location>
</feature>
<reference evidence="2 3" key="1">
    <citation type="journal article" date="2011" name="PLoS Pathog.">
        <title>Endophytic Life Strategies Decoded by Genome and Transcriptome Analyses of the Mutualistic Root Symbiont Piriformospora indica.</title>
        <authorList>
            <person name="Zuccaro A."/>
            <person name="Lahrmann U."/>
            <person name="Guldener U."/>
            <person name="Langen G."/>
            <person name="Pfiffi S."/>
            <person name="Biedenkopf D."/>
            <person name="Wong P."/>
            <person name="Samans B."/>
            <person name="Grimm C."/>
            <person name="Basiewicz M."/>
            <person name="Murat C."/>
            <person name="Martin F."/>
            <person name="Kogel K.H."/>
        </authorList>
    </citation>
    <scope>NUCLEOTIDE SEQUENCE [LARGE SCALE GENOMIC DNA]</scope>
    <source>
        <strain evidence="2 3">DSM 11827</strain>
    </source>
</reference>
<evidence type="ECO:0000313" key="2">
    <source>
        <dbReference type="EMBL" id="CCA68819.1"/>
    </source>
</evidence>
<sequence length="390" mass="42203">MLSPETIRALKYYKHEVAAYTLRQWNNAKIESERKERDRRRRRADLIAQRTAAAAASSPKTTAATHQHHHHAVRGVSDSSSDPRRPPGASGMHTSVTGASLGKQRTSGSDENENGPLMMVSRRRSERAQTTITQAPRSSYGAGSTHLPASLPVVPPHYPRHHTAAPVVQSAVGKHRQHRAHEPHRSQHQRPNSKSHSPARLGALDQTSNLPSYAFDRPTIHHLESVLATLDLDESHRPSGSASTPPIPIPPRSKEEQDQDEDSLVQSVPSNISPSSSSSSHHRPARALGFAAHLGMTSISNDDASGSIASSSVGLTDSASTSNPTSEGSSRMGSFSETGHALHNVRIALKDISEVTPMADDLDAWPIRMYGDGIRVQGDDDHVVGPLEHH</sequence>
<organism evidence="2 3">
    <name type="scientific">Serendipita indica (strain DSM 11827)</name>
    <name type="common">Root endophyte fungus</name>
    <name type="synonym">Piriformospora indica</name>
    <dbReference type="NCBI Taxonomy" id="1109443"/>
    <lineage>
        <taxon>Eukaryota</taxon>
        <taxon>Fungi</taxon>
        <taxon>Dikarya</taxon>
        <taxon>Basidiomycota</taxon>
        <taxon>Agaricomycotina</taxon>
        <taxon>Agaricomycetes</taxon>
        <taxon>Sebacinales</taxon>
        <taxon>Serendipitaceae</taxon>
        <taxon>Serendipita</taxon>
    </lineage>
</organism>
<dbReference type="EMBL" id="CAFZ01000041">
    <property type="protein sequence ID" value="CCA68819.1"/>
    <property type="molecule type" value="Genomic_DNA"/>
</dbReference>
<evidence type="ECO:0000313" key="3">
    <source>
        <dbReference type="Proteomes" id="UP000007148"/>
    </source>
</evidence>
<evidence type="ECO:0000256" key="1">
    <source>
        <dbReference type="SAM" id="MobiDB-lite"/>
    </source>
</evidence>
<feature type="compositionally biased region" description="Polar residues" evidence="1">
    <location>
        <begin position="92"/>
        <end position="109"/>
    </location>
</feature>
<feature type="compositionally biased region" description="Low complexity" evidence="1">
    <location>
        <begin position="51"/>
        <end position="65"/>
    </location>
</feature>
<keyword evidence="3" id="KW-1185">Reference proteome</keyword>
<feature type="region of interest" description="Disordered" evidence="1">
    <location>
        <begin position="304"/>
        <end position="336"/>
    </location>
</feature>
<feature type="compositionally biased region" description="Polar residues" evidence="1">
    <location>
        <begin position="128"/>
        <end position="137"/>
    </location>
</feature>
<dbReference type="HOGENOM" id="CLU_708077_0_0_1"/>
<accession>G4TBX6</accession>
<gene>
    <name evidence="2" type="ORF">PIIN_02680</name>
</gene>
<name>G4TBX6_SERID</name>
<comment type="caution">
    <text evidence="2">The sequence shown here is derived from an EMBL/GenBank/DDBJ whole genome shotgun (WGS) entry which is preliminary data.</text>
</comment>
<dbReference type="Proteomes" id="UP000007148">
    <property type="component" value="Unassembled WGS sequence"/>
</dbReference>